<dbReference type="Gene3D" id="2.40.160.10">
    <property type="entry name" value="Porin"/>
    <property type="match status" value="1"/>
</dbReference>
<sequence>MRLKNLFLALLVIAGSLNTVAQEKAEFKPSGKVDGKVFFNYHYDMTDGTQKESSFEIQRAYFGYKYHISKDFTASVIFDVGHNEAGSDYTAYLKKAQLDWKMSPVVKLSLGMIGLEQFSDQEKFWGYRYIMKSFADQYGFGSSADLGVKANIKITDNLYANAFVINGEGYKKIQDEDGKQKFGADLVFKNKALIAKFYADANTATIVEEGGNEKDVTVSALAAFIGYQFCDHFRMGAEYNQLINGKKYSSAAEDHDLEGLSVYSTYTVNKKVEIFGRYDYLTSNKLDGETEKWNLSKNGSAITTGIQYAPAKGVKMAFNYQGFMNKDSSIEDKSLLFVNFEFKF</sequence>
<evidence type="ECO:0000313" key="3">
    <source>
        <dbReference type="Proteomes" id="UP000285794"/>
    </source>
</evidence>
<evidence type="ECO:0000256" key="1">
    <source>
        <dbReference type="SAM" id="SignalP"/>
    </source>
</evidence>
<gene>
    <name evidence="2" type="ORF">DWB61_03450</name>
</gene>
<dbReference type="InterPro" id="IPR023614">
    <property type="entry name" value="Porin_dom_sf"/>
</dbReference>
<reference evidence="2 3" key="1">
    <citation type="submission" date="2018-07" db="EMBL/GenBank/DDBJ databases">
        <title>Draft genome sequence of Ancylomarina sp. M1P.</title>
        <authorList>
            <person name="Yadav S."/>
            <person name="Villanueva L."/>
            <person name="Damste J.S.S."/>
        </authorList>
    </citation>
    <scope>NUCLEOTIDE SEQUENCE [LARGE SCALE GENOMIC DNA]</scope>
    <source>
        <strain evidence="2 3">M1P</strain>
    </source>
</reference>
<dbReference type="OrthoDB" id="1116797at2"/>
<name>A0A425Y746_9BACT</name>
<comment type="caution">
    <text evidence="2">The sequence shown here is derived from an EMBL/GenBank/DDBJ whole genome shotgun (WGS) entry which is preliminary data.</text>
</comment>
<dbReference type="EMBL" id="QQWG01000002">
    <property type="protein sequence ID" value="RRG24180.1"/>
    <property type="molecule type" value="Genomic_DNA"/>
</dbReference>
<dbReference type="InterPro" id="IPR011486">
    <property type="entry name" value="BBP2"/>
</dbReference>
<keyword evidence="1" id="KW-0732">Signal</keyword>
<feature type="signal peptide" evidence="1">
    <location>
        <begin position="1"/>
        <end position="21"/>
    </location>
</feature>
<evidence type="ECO:0008006" key="4">
    <source>
        <dbReference type="Google" id="ProtNLM"/>
    </source>
</evidence>
<protein>
    <recommendedName>
        <fullName evidence="4">Porin</fullName>
    </recommendedName>
</protein>
<dbReference type="Pfam" id="PF07642">
    <property type="entry name" value="BBP2"/>
    <property type="match status" value="1"/>
</dbReference>
<evidence type="ECO:0000313" key="2">
    <source>
        <dbReference type="EMBL" id="RRG24180.1"/>
    </source>
</evidence>
<feature type="chain" id="PRO_5019052109" description="Porin" evidence="1">
    <location>
        <begin position="22"/>
        <end position="344"/>
    </location>
</feature>
<dbReference type="RefSeq" id="WP_125029491.1">
    <property type="nucleotide sequence ID" value="NZ_JAPXVP010000002.1"/>
</dbReference>
<accession>A0A425Y746</accession>
<dbReference type="SUPFAM" id="SSF56935">
    <property type="entry name" value="Porins"/>
    <property type="match status" value="1"/>
</dbReference>
<proteinExistence type="predicted"/>
<dbReference type="Proteomes" id="UP000285794">
    <property type="component" value="Unassembled WGS sequence"/>
</dbReference>
<organism evidence="2 3">
    <name type="scientific">Ancylomarina euxinus</name>
    <dbReference type="NCBI Taxonomy" id="2283627"/>
    <lineage>
        <taxon>Bacteria</taxon>
        <taxon>Pseudomonadati</taxon>
        <taxon>Bacteroidota</taxon>
        <taxon>Bacteroidia</taxon>
        <taxon>Marinilabiliales</taxon>
        <taxon>Marinifilaceae</taxon>
        <taxon>Ancylomarina</taxon>
    </lineage>
</organism>
<dbReference type="AlphaFoldDB" id="A0A425Y746"/>
<keyword evidence="3" id="KW-1185">Reference proteome</keyword>